<gene>
    <name evidence="1" type="ORF">M378DRAFT_162937</name>
</gene>
<dbReference type="EMBL" id="KN818247">
    <property type="protein sequence ID" value="KIL64775.1"/>
    <property type="molecule type" value="Genomic_DNA"/>
</dbReference>
<name>A0A0C2SNG3_AMAMK</name>
<protein>
    <submittedName>
        <fullName evidence="1">Uncharacterized protein</fullName>
    </submittedName>
</protein>
<dbReference type="InParanoid" id="A0A0C2SNG3"/>
<evidence type="ECO:0000313" key="2">
    <source>
        <dbReference type="Proteomes" id="UP000054549"/>
    </source>
</evidence>
<dbReference type="Proteomes" id="UP000054549">
    <property type="component" value="Unassembled WGS sequence"/>
</dbReference>
<accession>A0A0C2SNG3</accession>
<reference evidence="1 2" key="1">
    <citation type="submission" date="2014-04" db="EMBL/GenBank/DDBJ databases">
        <title>Evolutionary Origins and Diversification of the Mycorrhizal Mutualists.</title>
        <authorList>
            <consortium name="DOE Joint Genome Institute"/>
            <consortium name="Mycorrhizal Genomics Consortium"/>
            <person name="Kohler A."/>
            <person name="Kuo A."/>
            <person name="Nagy L.G."/>
            <person name="Floudas D."/>
            <person name="Copeland A."/>
            <person name="Barry K.W."/>
            <person name="Cichocki N."/>
            <person name="Veneault-Fourrey C."/>
            <person name="LaButti K."/>
            <person name="Lindquist E.A."/>
            <person name="Lipzen A."/>
            <person name="Lundell T."/>
            <person name="Morin E."/>
            <person name="Murat C."/>
            <person name="Riley R."/>
            <person name="Ohm R."/>
            <person name="Sun H."/>
            <person name="Tunlid A."/>
            <person name="Henrissat B."/>
            <person name="Grigoriev I.V."/>
            <person name="Hibbett D.S."/>
            <person name="Martin F."/>
        </authorList>
    </citation>
    <scope>NUCLEOTIDE SEQUENCE [LARGE SCALE GENOMIC DNA]</scope>
    <source>
        <strain evidence="1 2">Koide BX008</strain>
    </source>
</reference>
<organism evidence="1 2">
    <name type="scientific">Amanita muscaria (strain Koide BX008)</name>
    <dbReference type="NCBI Taxonomy" id="946122"/>
    <lineage>
        <taxon>Eukaryota</taxon>
        <taxon>Fungi</taxon>
        <taxon>Dikarya</taxon>
        <taxon>Basidiomycota</taxon>
        <taxon>Agaricomycotina</taxon>
        <taxon>Agaricomycetes</taxon>
        <taxon>Agaricomycetidae</taxon>
        <taxon>Agaricales</taxon>
        <taxon>Pluteineae</taxon>
        <taxon>Amanitaceae</taxon>
        <taxon>Amanita</taxon>
    </lineage>
</organism>
<evidence type="ECO:0000313" key="1">
    <source>
        <dbReference type="EMBL" id="KIL64775.1"/>
    </source>
</evidence>
<dbReference type="AlphaFoldDB" id="A0A0C2SNG3"/>
<proteinExistence type="predicted"/>
<sequence length="97" mass="10524">MTRAATNRRFEKHVRDTPNFALCWLRSISEFQKMTPGGGGAPPSHPIRRIANANQNIVAMKISNPARANGDGVGCRKRTSGLYGDKGDEGFFSSSSV</sequence>
<keyword evidence="2" id="KW-1185">Reference proteome</keyword>
<dbReference type="HOGENOM" id="CLU_2346214_0_0_1"/>